<dbReference type="InterPro" id="IPR022480">
    <property type="entry name" value="F420_MSMEG2906"/>
</dbReference>
<sequence>MPLFTPVRLGVQIAPQHASYSKIRETVEAVEGLGADVAFNWDHFFPLSGEPDGLHFESWTILSAWAEQTSTIEIGALVNCNSYRNADLQADMARTIDHISGGRFIFGTGAGWFERDYDEYGYEFGTPGTRLNALDDSLNRIEARWATINPAPTRKIPVLIGGGGEKKTLRIVAQHADIWHSFADPTVLEHKLGVLGEWCERVGRDMSEIEISVELRGRTVAQAEELYDLGARLFTIGVSGPDYDLTHAVDWLAWRDSKNVLAPVPAT</sequence>
<evidence type="ECO:0000256" key="4">
    <source>
        <dbReference type="ARBA" id="ARBA00023033"/>
    </source>
</evidence>
<evidence type="ECO:0000256" key="3">
    <source>
        <dbReference type="ARBA" id="ARBA00023002"/>
    </source>
</evidence>
<dbReference type="Proteomes" id="UP000561726">
    <property type="component" value="Unassembled WGS sequence"/>
</dbReference>
<keyword evidence="8" id="KW-1185">Reference proteome</keyword>
<feature type="domain" description="Luciferase-like" evidence="5">
    <location>
        <begin position="3"/>
        <end position="216"/>
    </location>
</feature>
<dbReference type="PANTHER" id="PTHR42847">
    <property type="entry name" value="ALKANESULFONATE MONOOXYGENASE"/>
    <property type="match status" value="1"/>
</dbReference>
<dbReference type="EMBL" id="JACHBQ010000001">
    <property type="protein sequence ID" value="MBB5641612.1"/>
    <property type="molecule type" value="Genomic_DNA"/>
</dbReference>
<accession>A0A099JRR9</accession>
<dbReference type="Pfam" id="PF00296">
    <property type="entry name" value="Bac_luciferase"/>
    <property type="match status" value="1"/>
</dbReference>
<evidence type="ECO:0000313" key="6">
    <source>
        <dbReference type="EMBL" id="KGJ80083.1"/>
    </source>
</evidence>
<keyword evidence="3" id="KW-0560">Oxidoreductase</keyword>
<dbReference type="Gene3D" id="3.20.20.30">
    <property type="entry name" value="Luciferase-like domain"/>
    <property type="match status" value="1"/>
</dbReference>
<dbReference type="SUPFAM" id="SSF51679">
    <property type="entry name" value="Bacterial luciferase-like"/>
    <property type="match status" value="1"/>
</dbReference>
<keyword evidence="1" id="KW-0285">Flavoprotein</keyword>
<dbReference type="STRING" id="1001240.GY21_02965"/>
<dbReference type="Proteomes" id="UP000029864">
    <property type="component" value="Unassembled WGS sequence"/>
</dbReference>
<dbReference type="EMBL" id="JPXF01000007">
    <property type="protein sequence ID" value="KGJ80083.1"/>
    <property type="molecule type" value="Genomic_DNA"/>
</dbReference>
<evidence type="ECO:0000313" key="9">
    <source>
        <dbReference type="Proteomes" id="UP000561726"/>
    </source>
</evidence>
<dbReference type="PANTHER" id="PTHR42847:SF8">
    <property type="entry name" value="CONSERVED PROTEIN"/>
    <property type="match status" value="1"/>
</dbReference>
<reference evidence="7 9" key="2">
    <citation type="submission" date="2020-08" db="EMBL/GenBank/DDBJ databases">
        <title>Sequencing the genomes of 1000 actinobacteria strains.</title>
        <authorList>
            <person name="Klenk H.-P."/>
        </authorList>
    </citation>
    <scope>NUCLEOTIDE SEQUENCE [LARGE SCALE GENOMIC DNA]</scope>
    <source>
        <strain evidence="7 9">DSM 21065</strain>
    </source>
</reference>
<dbReference type="AlphaFoldDB" id="A0A099JRR9"/>
<evidence type="ECO:0000313" key="8">
    <source>
        <dbReference type="Proteomes" id="UP000029864"/>
    </source>
</evidence>
<gene>
    <name evidence="7" type="ORF">BJ997_002160</name>
    <name evidence="6" type="ORF">GY21_02965</name>
</gene>
<dbReference type="InterPro" id="IPR011251">
    <property type="entry name" value="Luciferase-like_dom"/>
</dbReference>
<dbReference type="NCBIfam" id="TIGR03856">
    <property type="entry name" value="F420_MSMEG_2906"/>
    <property type="match status" value="1"/>
</dbReference>
<dbReference type="GO" id="GO:0046306">
    <property type="term" value="P:alkanesulfonate catabolic process"/>
    <property type="evidence" value="ECO:0007669"/>
    <property type="project" value="TreeGrafter"/>
</dbReference>
<proteinExistence type="predicted"/>
<dbReference type="eggNOG" id="COG2141">
    <property type="taxonomic scope" value="Bacteria"/>
</dbReference>
<evidence type="ECO:0000256" key="1">
    <source>
        <dbReference type="ARBA" id="ARBA00022630"/>
    </source>
</evidence>
<dbReference type="OrthoDB" id="143323at2"/>
<evidence type="ECO:0000313" key="7">
    <source>
        <dbReference type="EMBL" id="MBB5641612.1"/>
    </source>
</evidence>
<dbReference type="GO" id="GO:0008726">
    <property type="term" value="F:alkanesulfonate monooxygenase activity"/>
    <property type="evidence" value="ECO:0007669"/>
    <property type="project" value="TreeGrafter"/>
</dbReference>
<dbReference type="CDD" id="cd01097">
    <property type="entry name" value="Tetrahydromethanopterin_reductase"/>
    <property type="match status" value="1"/>
</dbReference>
<dbReference type="RefSeq" id="WP_035835109.1">
    <property type="nucleotide sequence ID" value="NZ_JACHBQ010000001.1"/>
</dbReference>
<evidence type="ECO:0000256" key="2">
    <source>
        <dbReference type="ARBA" id="ARBA00022643"/>
    </source>
</evidence>
<protein>
    <submittedName>
        <fullName evidence="6">5,10-methylene tetrahydromethanopterin reductase</fullName>
    </submittedName>
    <submittedName>
        <fullName evidence="7">Putative F420-dependent oxidoreductase</fullName>
    </submittedName>
</protein>
<name>A0A099JRR9_9MICO</name>
<organism evidence="6 8">
    <name type="scientific">Cryobacterium roopkundense</name>
    <dbReference type="NCBI Taxonomy" id="1001240"/>
    <lineage>
        <taxon>Bacteria</taxon>
        <taxon>Bacillati</taxon>
        <taxon>Actinomycetota</taxon>
        <taxon>Actinomycetes</taxon>
        <taxon>Micrococcales</taxon>
        <taxon>Microbacteriaceae</taxon>
        <taxon>Cryobacterium</taxon>
    </lineage>
</organism>
<dbReference type="InterPro" id="IPR036661">
    <property type="entry name" value="Luciferase-like_sf"/>
</dbReference>
<reference evidence="6 8" key="1">
    <citation type="submission" date="2014-08" db="EMBL/GenBank/DDBJ databases">
        <authorList>
            <person name="Sisinthy S."/>
        </authorList>
    </citation>
    <scope>NUCLEOTIDE SEQUENCE [LARGE SCALE GENOMIC DNA]</scope>
    <source>
        <strain evidence="6 8">RuG17</strain>
    </source>
</reference>
<dbReference type="InterPro" id="IPR050172">
    <property type="entry name" value="SsuD_RutA_monooxygenase"/>
</dbReference>
<evidence type="ECO:0000259" key="5">
    <source>
        <dbReference type="Pfam" id="PF00296"/>
    </source>
</evidence>
<keyword evidence="2" id="KW-0288">FMN</keyword>
<keyword evidence="4" id="KW-0503">Monooxygenase</keyword>
<comment type="caution">
    <text evidence="6">The sequence shown here is derived from an EMBL/GenBank/DDBJ whole genome shotgun (WGS) entry which is preliminary data.</text>
</comment>